<dbReference type="PANTHER" id="PTHR38479:SF2">
    <property type="entry name" value="WINGED HELIX DNA-BINDING DOMAIN-CONTAINING PROTEIN"/>
    <property type="match status" value="1"/>
</dbReference>
<keyword evidence="2" id="KW-1185">Reference proteome</keyword>
<sequence length="351" mass="39345">MTEPDIASLRVYNQHLNHSKFKKPEEVIGYMCAMQAQEYTHAKWAIGLRMLSPADKMVEKAMTNGTILRTHVLRPTWHFVLPQDIRWMLSLTAPRINAGNAAMYKKQEVTDAIFNKSFNVFTEAMRGGKQLTRTEIVTALNNANIATDDLRLTILLMKAELEQLICSGARQGKQFTYALLDERAPATPTIDREEAVATLVLRYFTSHGPATVNDFVHWSGLTVADAKTGIEINKDSLTNITVSGVVYWMGADIDLGKAKKSGAYLLPVYDELIIAYKNRDAMVPAGFRDKMGAITFFPTIMVNNQVVGNWGRNIGKKSIDIELKPFAKLNKTQTQSIETALQHFKKFNDLA</sequence>
<dbReference type="OrthoDB" id="2210247at2"/>
<keyword evidence="1" id="KW-0238">DNA-binding</keyword>
<dbReference type="GO" id="GO:0003677">
    <property type="term" value="F:DNA binding"/>
    <property type="evidence" value="ECO:0007669"/>
    <property type="project" value="UniProtKB-KW"/>
</dbReference>
<organism evidence="1 2">
    <name type="scientific">Mucilaginibacter gossypiicola</name>
    <dbReference type="NCBI Taxonomy" id="551995"/>
    <lineage>
        <taxon>Bacteria</taxon>
        <taxon>Pseudomonadati</taxon>
        <taxon>Bacteroidota</taxon>
        <taxon>Sphingobacteriia</taxon>
        <taxon>Sphingobacteriales</taxon>
        <taxon>Sphingobacteriaceae</taxon>
        <taxon>Mucilaginibacter</taxon>
    </lineage>
</organism>
<accession>A0A1H8KL22</accession>
<evidence type="ECO:0000313" key="1">
    <source>
        <dbReference type="EMBL" id="SEN93565.1"/>
    </source>
</evidence>
<dbReference type="InterPro" id="IPR009351">
    <property type="entry name" value="AlkZ-like"/>
</dbReference>
<reference evidence="2" key="1">
    <citation type="submission" date="2016-10" db="EMBL/GenBank/DDBJ databases">
        <authorList>
            <person name="Varghese N."/>
            <person name="Submissions S."/>
        </authorList>
    </citation>
    <scope>NUCLEOTIDE SEQUENCE [LARGE SCALE GENOMIC DNA]</scope>
    <source>
        <strain evidence="2">Gh-48</strain>
    </source>
</reference>
<evidence type="ECO:0000313" key="2">
    <source>
        <dbReference type="Proteomes" id="UP000198942"/>
    </source>
</evidence>
<dbReference type="AlphaFoldDB" id="A0A1H8KL22"/>
<proteinExistence type="predicted"/>
<name>A0A1H8KL22_9SPHI</name>
<protein>
    <submittedName>
        <fullName evidence="1">Winged helix DNA-binding domain-containing protein</fullName>
    </submittedName>
</protein>
<dbReference type="Proteomes" id="UP000198942">
    <property type="component" value="Unassembled WGS sequence"/>
</dbReference>
<dbReference type="PANTHER" id="PTHR38479">
    <property type="entry name" value="LMO0824 PROTEIN"/>
    <property type="match status" value="1"/>
</dbReference>
<dbReference type="Pfam" id="PF06224">
    <property type="entry name" value="AlkZ-like"/>
    <property type="match status" value="1"/>
</dbReference>
<gene>
    <name evidence="1" type="ORF">SAMN05192574_104661</name>
</gene>
<dbReference type="EMBL" id="FOCL01000004">
    <property type="protein sequence ID" value="SEN93565.1"/>
    <property type="molecule type" value="Genomic_DNA"/>
</dbReference>
<dbReference type="STRING" id="551995.SAMN05192574_104661"/>